<dbReference type="Proteomes" id="UP000807353">
    <property type="component" value="Unassembled WGS sequence"/>
</dbReference>
<name>A0A9P5XX03_9AGAR</name>
<comment type="caution">
    <text evidence="2">The sequence shown here is derived from an EMBL/GenBank/DDBJ whole genome shotgun (WGS) entry which is preliminary data.</text>
</comment>
<feature type="transmembrane region" description="Helical" evidence="1">
    <location>
        <begin position="41"/>
        <end position="62"/>
    </location>
</feature>
<dbReference type="AlphaFoldDB" id="A0A9P5XX03"/>
<keyword evidence="1" id="KW-0812">Transmembrane</keyword>
<evidence type="ECO:0000256" key="1">
    <source>
        <dbReference type="SAM" id="Phobius"/>
    </source>
</evidence>
<reference evidence="2" key="1">
    <citation type="submission" date="2020-11" db="EMBL/GenBank/DDBJ databases">
        <authorList>
            <consortium name="DOE Joint Genome Institute"/>
            <person name="Ahrendt S."/>
            <person name="Riley R."/>
            <person name="Andreopoulos W."/>
            <person name="Labutti K."/>
            <person name="Pangilinan J."/>
            <person name="Ruiz-Duenas F.J."/>
            <person name="Barrasa J.M."/>
            <person name="Sanchez-Garcia M."/>
            <person name="Camarero S."/>
            <person name="Miyauchi S."/>
            <person name="Serrano A."/>
            <person name="Linde D."/>
            <person name="Babiker R."/>
            <person name="Drula E."/>
            <person name="Ayuso-Fernandez I."/>
            <person name="Pacheco R."/>
            <person name="Padilla G."/>
            <person name="Ferreira P."/>
            <person name="Barriuso J."/>
            <person name="Kellner H."/>
            <person name="Castanera R."/>
            <person name="Alfaro M."/>
            <person name="Ramirez L."/>
            <person name="Pisabarro A.G."/>
            <person name="Kuo A."/>
            <person name="Tritt A."/>
            <person name="Lipzen A."/>
            <person name="He G."/>
            <person name="Yan M."/>
            <person name="Ng V."/>
            <person name="Cullen D."/>
            <person name="Martin F."/>
            <person name="Rosso M.-N."/>
            <person name="Henrissat B."/>
            <person name="Hibbett D."/>
            <person name="Martinez A.T."/>
            <person name="Grigoriev I.V."/>
        </authorList>
    </citation>
    <scope>NUCLEOTIDE SEQUENCE</scope>
    <source>
        <strain evidence="2">CBS 247.69</strain>
    </source>
</reference>
<protein>
    <submittedName>
        <fullName evidence="2">Uncharacterized protein</fullName>
    </submittedName>
</protein>
<keyword evidence="3" id="KW-1185">Reference proteome</keyword>
<sequence>MDESASQDPIGGLIPVNPSTHPICSLWEDCPGIGSKCQGLYHSAAIVVVFISPIRPVLYLNFSTITHMKRSQPHPSTTFFVWGVPIMTATGHALIMTPAPSINNIAPKEDRDFPIDYAVAHSPDLDILFLRRTSPAIGTILMRREIYKKDADVHTTTSTMEQDASYLII</sequence>
<keyword evidence="1" id="KW-1133">Transmembrane helix</keyword>
<proteinExistence type="predicted"/>
<organism evidence="2 3">
    <name type="scientific">Collybia nuda</name>
    <dbReference type="NCBI Taxonomy" id="64659"/>
    <lineage>
        <taxon>Eukaryota</taxon>
        <taxon>Fungi</taxon>
        <taxon>Dikarya</taxon>
        <taxon>Basidiomycota</taxon>
        <taxon>Agaricomycotina</taxon>
        <taxon>Agaricomycetes</taxon>
        <taxon>Agaricomycetidae</taxon>
        <taxon>Agaricales</taxon>
        <taxon>Tricholomatineae</taxon>
        <taxon>Clitocybaceae</taxon>
        <taxon>Collybia</taxon>
    </lineage>
</organism>
<keyword evidence="1" id="KW-0472">Membrane</keyword>
<evidence type="ECO:0000313" key="3">
    <source>
        <dbReference type="Proteomes" id="UP000807353"/>
    </source>
</evidence>
<evidence type="ECO:0000313" key="2">
    <source>
        <dbReference type="EMBL" id="KAF9459287.1"/>
    </source>
</evidence>
<accession>A0A9P5XX03</accession>
<dbReference type="EMBL" id="MU150319">
    <property type="protein sequence ID" value="KAF9459287.1"/>
    <property type="molecule type" value="Genomic_DNA"/>
</dbReference>
<gene>
    <name evidence="2" type="ORF">BDZ94DRAFT_1047400</name>
</gene>